<protein>
    <recommendedName>
        <fullName evidence="3">3-methyl-2-oxobutanoate hydroxymethyltransferase</fullName>
        <ecNumber evidence="3">2.1.2.11</ecNumber>
    </recommendedName>
</protein>
<dbReference type="Pfam" id="PF02548">
    <property type="entry name" value="Pantoate_transf"/>
    <property type="match status" value="1"/>
</dbReference>
<evidence type="ECO:0000256" key="4">
    <source>
        <dbReference type="ARBA" id="ARBA00022679"/>
    </source>
</evidence>
<evidence type="ECO:0000256" key="2">
    <source>
        <dbReference type="ARBA" id="ARBA00008676"/>
    </source>
</evidence>
<dbReference type="CDD" id="cd06557">
    <property type="entry name" value="KPHMT-like"/>
    <property type="match status" value="1"/>
</dbReference>
<dbReference type="InterPro" id="IPR040442">
    <property type="entry name" value="Pyrv_kinase-like_dom_sf"/>
</dbReference>
<dbReference type="Proteomes" id="UP000054845">
    <property type="component" value="Unassembled WGS sequence"/>
</dbReference>
<dbReference type="EMBL" id="CCYA01000065">
    <property type="protein sequence ID" value="CEH11721.1"/>
    <property type="molecule type" value="Genomic_DNA"/>
</dbReference>
<keyword evidence="7" id="KW-0489">Methyltransferase</keyword>
<proteinExistence type="inferred from homology"/>
<dbReference type="InterPro" id="IPR003700">
    <property type="entry name" value="Pantoate_hydroxy_MeTrfase"/>
</dbReference>
<evidence type="ECO:0000313" key="8">
    <source>
        <dbReference type="Proteomes" id="UP000054845"/>
    </source>
</evidence>
<organism evidence="7 8">
    <name type="scientific">Ceraceosorus bombacis</name>
    <dbReference type="NCBI Taxonomy" id="401625"/>
    <lineage>
        <taxon>Eukaryota</taxon>
        <taxon>Fungi</taxon>
        <taxon>Dikarya</taxon>
        <taxon>Basidiomycota</taxon>
        <taxon>Ustilaginomycotina</taxon>
        <taxon>Exobasidiomycetes</taxon>
        <taxon>Ceraceosorales</taxon>
        <taxon>Ceraceosoraceae</taxon>
        <taxon>Ceraceosorus</taxon>
    </lineage>
</organism>
<dbReference type="AlphaFoldDB" id="A0A0P1B863"/>
<sequence length="486" mass="50901">MSTSQRASRAALRWLGEQSAASTSSNAAASGSCITLSATRNAQTHSAPKRCGAQRNFRSDHAASLCPPRGAKKHFSTSSSSSSFWPAGTAPPEDEPQWQAGGGPPSNVGAGAAHRKTGSASMYPSPASVSASIAQSDTHRRSEGARLVSAPPPKTVHYIAEMKRRGQAITVLTAYDYPTALAHRSADIDICLIGDSLANVGLGHGSTQRLSVPAMVHHIQTVVRGLSSPLLSGEGRPALPLVIADMPFGSFFASVEEGVKNALALIKEGGADGVKIEGGQEIVPLVERLTDFGIPVMAHIGLQPQRAAALSGLTLRGRTAEQAISIVRDARALDRAGCFAGVVECVPNKVAKEISKRVGFATIGIGAGPATDGQVLVINDILGDLTGPAHVLAGLQETDHASNMPLPLPHAQTPRPPKFVRNFAAQATGGATLGSIRIAAVRAYVEAVRNRDFPNEDVEGYKIKREELEQFRKLLSGEDANDAPKR</sequence>
<reference evidence="7 8" key="1">
    <citation type="submission" date="2014-09" db="EMBL/GenBank/DDBJ databases">
        <authorList>
            <person name="Magalhaes I.L.F."/>
            <person name="Oliveira U."/>
            <person name="Santos F.R."/>
            <person name="Vidigal T.H.D.A."/>
            <person name="Brescovit A.D."/>
            <person name="Santos A.J."/>
        </authorList>
    </citation>
    <scope>NUCLEOTIDE SEQUENCE [LARGE SCALE GENOMIC DNA]</scope>
</reference>
<dbReference type="GO" id="GO:0005739">
    <property type="term" value="C:mitochondrion"/>
    <property type="evidence" value="ECO:0007669"/>
    <property type="project" value="TreeGrafter"/>
</dbReference>
<dbReference type="GO" id="GO:0015940">
    <property type="term" value="P:pantothenate biosynthetic process"/>
    <property type="evidence" value="ECO:0007669"/>
    <property type="project" value="UniProtKB-UniPathway"/>
</dbReference>
<evidence type="ECO:0000313" key="7">
    <source>
        <dbReference type="EMBL" id="CEH11721.1"/>
    </source>
</evidence>
<dbReference type="PANTHER" id="PTHR20881">
    <property type="entry name" value="3-METHYL-2-OXOBUTANOATE HYDROXYMETHYLTRANSFERASE"/>
    <property type="match status" value="1"/>
</dbReference>
<comment type="pathway">
    <text evidence="1">Cofactor biosynthesis; (R)-pantothenate biosynthesis; (R)-pantoate from 3-methyl-2-oxobutanoate: step 1/2.</text>
</comment>
<dbReference type="OrthoDB" id="425211at2759"/>
<feature type="compositionally biased region" description="Low complexity" evidence="6">
    <location>
        <begin position="19"/>
        <end position="30"/>
    </location>
</feature>
<evidence type="ECO:0000256" key="6">
    <source>
        <dbReference type="SAM" id="MobiDB-lite"/>
    </source>
</evidence>
<dbReference type="GO" id="GO:0000287">
    <property type="term" value="F:magnesium ion binding"/>
    <property type="evidence" value="ECO:0007669"/>
    <property type="project" value="TreeGrafter"/>
</dbReference>
<dbReference type="PROSITE" id="PS51257">
    <property type="entry name" value="PROKAR_LIPOPROTEIN"/>
    <property type="match status" value="1"/>
</dbReference>
<evidence type="ECO:0000256" key="1">
    <source>
        <dbReference type="ARBA" id="ARBA00005033"/>
    </source>
</evidence>
<dbReference type="STRING" id="401625.A0A0P1B863"/>
<dbReference type="GO" id="GO:0008168">
    <property type="term" value="F:methyltransferase activity"/>
    <property type="evidence" value="ECO:0007669"/>
    <property type="project" value="UniProtKB-KW"/>
</dbReference>
<dbReference type="GO" id="GO:0032259">
    <property type="term" value="P:methylation"/>
    <property type="evidence" value="ECO:0007669"/>
    <property type="project" value="UniProtKB-KW"/>
</dbReference>
<comment type="similarity">
    <text evidence="2">Belongs to the PanB family.</text>
</comment>
<dbReference type="PANTHER" id="PTHR20881:SF0">
    <property type="entry name" value="3-METHYL-2-OXOBUTANOATE HYDROXYMETHYLTRANSFERASE"/>
    <property type="match status" value="1"/>
</dbReference>
<dbReference type="EC" id="2.1.2.11" evidence="3"/>
<dbReference type="SUPFAM" id="SSF51621">
    <property type="entry name" value="Phosphoenolpyruvate/pyruvate domain"/>
    <property type="match status" value="1"/>
</dbReference>
<comment type="catalytic activity">
    <reaction evidence="5">
        <text>(6R)-5,10-methylene-5,6,7,8-tetrahydrofolate + 3-methyl-2-oxobutanoate + H2O = 2-dehydropantoate + (6S)-5,6,7,8-tetrahydrofolate</text>
        <dbReference type="Rhea" id="RHEA:11824"/>
        <dbReference type="ChEBI" id="CHEBI:11561"/>
        <dbReference type="ChEBI" id="CHEBI:11851"/>
        <dbReference type="ChEBI" id="CHEBI:15377"/>
        <dbReference type="ChEBI" id="CHEBI:15636"/>
        <dbReference type="ChEBI" id="CHEBI:57453"/>
        <dbReference type="EC" id="2.1.2.11"/>
    </reaction>
</comment>
<feature type="region of interest" description="Disordered" evidence="6">
    <location>
        <begin position="61"/>
        <end position="128"/>
    </location>
</feature>
<dbReference type="InterPro" id="IPR015813">
    <property type="entry name" value="Pyrv/PenolPyrv_kinase-like_dom"/>
</dbReference>
<keyword evidence="8" id="KW-1185">Reference proteome</keyword>
<evidence type="ECO:0000256" key="5">
    <source>
        <dbReference type="ARBA" id="ARBA00049172"/>
    </source>
</evidence>
<accession>A0A0P1B863</accession>
<keyword evidence="4 7" id="KW-0808">Transferase</keyword>
<dbReference type="UniPathway" id="UPA00028">
    <property type="reaction ID" value="UER00003"/>
</dbReference>
<dbReference type="GO" id="GO:0003864">
    <property type="term" value="F:3-methyl-2-oxobutanoate hydroxymethyltransferase activity"/>
    <property type="evidence" value="ECO:0007669"/>
    <property type="project" value="UniProtKB-EC"/>
</dbReference>
<dbReference type="Gene3D" id="3.20.20.60">
    <property type="entry name" value="Phosphoenolpyruvate-binding domains"/>
    <property type="match status" value="1"/>
</dbReference>
<feature type="compositionally biased region" description="Polar residues" evidence="6">
    <location>
        <begin position="118"/>
        <end position="128"/>
    </location>
</feature>
<name>A0A0P1B863_9BASI</name>
<evidence type="ECO:0000256" key="3">
    <source>
        <dbReference type="ARBA" id="ARBA00012618"/>
    </source>
</evidence>
<feature type="region of interest" description="Disordered" evidence="6">
    <location>
        <begin position="1"/>
        <end position="30"/>
    </location>
</feature>
<dbReference type="HAMAP" id="MF_00156">
    <property type="entry name" value="PanB"/>
    <property type="match status" value="1"/>
</dbReference>